<dbReference type="RefSeq" id="WP_345245363.1">
    <property type="nucleotide sequence ID" value="NZ_BAABFO010000001.1"/>
</dbReference>
<protein>
    <submittedName>
        <fullName evidence="6">CysB family HTH-type transcriptional regulator</fullName>
    </submittedName>
</protein>
<evidence type="ECO:0000256" key="3">
    <source>
        <dbReference type="ARBA" id="ARBA00023125"/>
    </source>
</evidence>
<keyword evidence="2" id="KW-0805">Transcription regulation</keyword>
<keyword evidence="4" id="KW-0804">Transcription</keyword>
<comment type="similarity">
    <text evidence="1">Belongs to the LysR transcriptional regulatory family.</text>
</comment>
<evidence type="ECO:0000313" key="6">
    <source>
        <dbReference type="EMBL" id="GAA4322070.1"/>
    </source>
</evidence>
<dbReference type="SUPFAM" id="SSF53850">
    <property type="entry name" value="Periplasmic binding protein-like II"/>
    <property type="match status" value="1"/>
</dbReference>
<dbReference type="PANTHER" id="PTHR30126:SF6">
    <property type="entry name" value="HTH-TYPE TRANSCRIPTIONAL REGULATOR CYSB-RELATED"/>
    <property type="match status" value="1"/>
</dbReference>
<dbReference type="Gene3D" id="3.40.190.10">
    <property type="entry name" value="Periplasmic binding protein-like II"/>
    <property type="match status" value="2"/>
</dbReference>
<dbReference type="Gene3D" id="1.10.10.10">
    <property type="entry name" value="Winged helix-like DNA-binding domain superfamily/Winged helix DNA-binding domain"/>
    <property type="match status" value="1"/>
</dbReference>
<dbReference type="InterPro" id="IPR036390">
    <property type="entry name" value="WH_DNA-bd_sf"/>
</dbReference>
<dbReference type="Pfam" id="PF03466">
    <property type="entry name" value="LysR_substrate"/>
    <property type="match status" value="1"/>
</dbReference>
<feature type="domain" description="HTH lysR-type" evidence="5">
    <location>
        <begin position="1"/>
        <end position="59"/>
    </location>
</feature>
<evidence type="ECO:0000256" key="1">
    <source>
        <dbReference type="ARBA" id="ARBA00009437"/>
    </source>
</evidence>
<dbReference type="InterPro" id="IPR005119">
    <property type="entry name" value="LysR_subst-bd"/>
</dbReference>
<evidence type="ECO:0000256" key="2">
    <source>
        <dbReference type="ARBA" id="ARBA00023015"/>
    </source>
</evidence>
<name>A0ABP8GD07_9BURK</name>
<dbReference type="PANTHER" id="PTHR30126">
    <property type="entry name" value="HTH-TYPE TRANSCRIPTIONAL REGULATOR"/>
    <property type="match status" value="1"/>
</dbReference>
<dbReference type="Proteomes" id="UP001501671">
    <property type="component" value="Unassembled WGS sequence"/>
</dbReference>
<accession>A0ABP8GD07</accession>
<sequence>MTLQQMRYFLEVVRLGCNITRAAQALSIAQPSLSRQMQSLEREIGVDLFVRENKRLIGLSEPGEQVHRIALRMVLDAERARSVGAEFRQEHTGMLTIATTHTQARYALPAVVRAFSARYPNIALRLRQGTPTEAAQMVVDGTADLSIATAPPDPHPDLVFLPCYTLPRIILTPVGHPLMRYRPLTLKRLAGFPLITYDYSFSTHSKILETFARENLAPSVIINAIDADVIKTYVELGMGVAIVPSLAFDRQRDKGLRARDASMLFQPSTIQIGLRRDGYLRSYTASFIELFAPHLEKSILPRALLDPQSIPMPGTLRAFKPLPKR</sequence>
<organism evidence="6 7">
    <name type="scientific">Pigmentiphaga soli</name>
    <dbReference type="NCBI Taxonomy" id="1007095"/>
    <lineage>
        <taxon>Bacteria</taxon>
        <taxon>Pseudomonadati</taxon>
        <taxon>Pseudomonadota</taxon>
        <taxon>Betaproteobacteria</taxon>
        <taxon>Burkholderiales</taxon>
        <taxon>Alcaligenaceae</taxon>
        <taxon>Pigmentiphaga</taxon>
    </lineage>
</organism>
<evidence type="ECO:0000256" key="4">
    <source>
        <dbReference type="ARBA" id="ARBA00023163"/>
    </source>
</evidence>
<comment type="caution">
    <text evidence="6">The sequence shown here is derived from an EMBL/GenBank/DDBJ whole genome shotgun (WGS) entry which is preliminary data.</text>
</comment>
<keyword evidence="7" id="KW-1185">Reference proteome</keyword>
<gene>
    <name evidence="6" type="ORF">GCM10023144_01760</name>
</gene>
<keyword evidence="3" id="KW-0238">DNA-binding</keyword>
<proteinExistence type="inferred from homology"/>
<dbReference type="PROSITE" id="PS50931">
    <property type="entry name" value="HTH_LYSR"/>
    <property type="match status" value="1"/>
</dbReference>
<dbReference type="Pfam" id="PF00126">
    <property type="entry name" value="HTH_1"/>
    <property type="match status" value="1"/>
</dbReference>
<evidence type="ECO:0000313" key="7">
    <source>
        <dbReference type="Proteomes" id="UP001501671"/>
    </source>
</evidence>
<dbReference type="EMBL" id="BAABFO010000001">
    <property type="protein sequence ID" value="GAA4322070.1"/>
    <property type="molecule type" value="Genomic_DNA"/>
</dbReference>
<dbReference type="PRINTS" id="PR00039">
    <property type="entry name" value="HTHLYSR"/>
</dbReference>
<dbReference type="InterPro" id="IPR036388">
    <property type="entry name" value="WH-like_DNA-bd_sf"/>
</dbReference>
<evidence type="ECO:0000259" key="5">
    <source>
        <dbReference type="PROSITE" id="PS50931"/>
    </source>
</evidence>
<reference evidence="7" key="1">
    <citation type="journal article" date="2019" name="Int. J. Syst. Evol. Microbiol.">
        <title>The Global Catalogue of Microorganisms (GCM) 10K type strain sequencing project: providing services to taxonomists for standard genome sequencing and annotation.</title>
        <authorList>
            <consortium name="The Broad Institute Genomics Platform"/>
            <consortium name="The Broad Institute Genome Sequencing Center for Infectious Disease"/>
            <person name="Wu L."/>
            <person name="Ma J."/>
        </authorList>
    </citation>
    <scope>NUCLEOTIDE SEQUENCE [LARGE SCALE GENOMIC DNA]</scope>
    <source>
        <strain evidence="7">JCM 17666</strain>
    </source>
</reference>
<dbReference type="SUPFAM" id="SSF46785">
    <property type="entry name" value="Winged helix' DNA-binding domain"/>
    <property type="match status" value="1"/>
</dbReference>
<dbReference type="InterPro" id="IPR000847">
    <property type="entry name" value="LysR_HTH_N"/>
</dbReference>